<sequence length="59" mass="6879">MARKAFTTTIEEELQRKFKEACDKNGAKMNNVIEAFMKSYIDGEFQIELIYKLTPTKSK</sequence>
<protein>
    <submittedName>
        <fullName evidence="1">Uncharacterized protein</fullName>
    </submittedName>
</protein>
<dbReference type="GeneID" id="87596581"/>
<dbReference type="PATRIC" id="fig|136160.3.peg.3461"/>
<dbReference type="RefSeq" id="WP_053431840.1">
    <property type="nucleotide sequence ID" value="NZ_CP040441.1"/>
</dbReference>
<dbReference type="Gene3D" id="1.10.1220.10">
    <property type="entry name" value="Met repressor-like"/>
    <property type="match status" value="1"/>
</dbReference>
<comment type="caution">
    <text evidence="1">The sequence shown here is derived from an EMBL/GenBank/DDBJ whole genome shotgun (WGS) entry which is preliminary data.</text>
</comment>
<reference evidence="1" key="1">
    <citation type="submission" date="2015-08" db="EMBL/GenBank/DDBJ databases">
        <title>Complete DNA Sequence of Pseudomonas syringae pv. actinidiae, the Causal Agent of Kiwifruit Canker Disease.</title>
        <authorList>
            <person name="Rikkerink E.H.A."/>
            <person name="Fineran P.C."/>
        </authorList>
    </citation>
    <scope>NUCLEOTIDE SEQUENCE</scope>
    <source>
        <strain evidence="1">DSM 13666</strain>
    </source>
</reference>
<accession>A0A0M0KMF6</accession>
<organism evidence="1">
    <name type="scientific">Halalkalibacterium halodurans</name>
    <name type="common">Bacillus halodurans</name>
    <dbReference type="NCBI Taxonomy" id="86665"/>
    <lineage>
        <taxon>Bacteria</taxon>
        <taxon>Bacillati</taxon>
        <taxon>Bacillota</taxon>
        <taxon>Bacilli</taxon>
        <taxon>Bacillales</taxon>
        <taxon>Bacillaceae</taxon>
        <taxon>Halalkalibacterium (ex Joshi et al. 2022)</taxon>
    </lineage>
</organism>
<dbReference type="GO" id="GO:0006355">
    <property type="term" value="P:regulation of DNA-templated transcription"/>
    <property type="evidence" value="ECO:0007669"/>
    <property type="project" value="InterPro"/>
</dbReference>
<dbReference type="AlphaFoldDB" id="A0A0M0KMF6"/>
<gene>
    <name evidence="1" type="ORF">AMD02_14915</name>
</gene>
<dbReference type="InterPro" id="IPR013321">
    <property type="entry name" value="Arc_rbn_hlx_hlx"/>
</dbReference>
<evidence type="ECO:0000313" key="1">
    <source>
        <dbReference type="EMBL" id="KOO39994.1"/>
    </source>
</evidence>
<dbReference type="EMBL" id="LILD01000001">
    <property type="protein sequence ID" value="KOO39994.1"/>
    <property type="molecule type" value="Genomic_DNA"/>
</dbReference>
<proteinExistence type="predicted"/>
<dbReference type="InterPro" id="IPR010985">
    <property type="entry name" value="Ribbon_hlx_hlx"/>
</dbReference>
<name>A0A0M0KMF6_ALKHA</name>
<dbReference type="SUPFAM" id="SSF47598">
    <property type="entry name" value="Ribbon-helix-helix"/>
    <property type="match status" value="1"/>
</dbReference>